<feature type="domain" description="CMP/dCMP-type deaminase" evidence="15">
    <location>
        <begin position="1"/>
        <end position="122"/>
    </location>
</feature>
<dbReference type="Pfam" id="PF01872">
    <property type="entry name" value="RibD_C"/>
    <property type="match status" value="1"/>
</dbReference>
<evidence type="ECO:0000313" key="16">
    <source>
        <dbReference type="EMBL" id="MDQ0257708.1"/>
    </source>
</evidence>
<comment type="caution">
    <text evidence="16">The sequence shown here is derived from an EMBL/GenBank/DDBJ whole genome shotgun (WGS) entry which is preliminary data.</text>
</comment>
<keyword evidence="7 14" id="KW-0479">Metal-binding</keyword>
<dbReference type="InterPro" id="IPR004794">
    <property type="entry name" value="Eubact_RibD"/>
</dbReference>
<dbReference type="PANTHER" id="PTHR38011">
    <property type="entry name" value="DIHYDROFOLATE REDUCTASE FAMILY PROTEIN (AFU_ORTHOLOGUE AFUA_8G06820)"/>
    <property type="match status" value="1"/>
</dbReference>
<dbReference type="Gene3D" id="3.40.430.10">
    <property type="entry name" value="Dihydrofolate Reductase, subunit A"/>
    <property type="match status" value="1"/>
</dbReference>
<dbReference type="EC" id="3.5.4.26" evidence="14"/>
<evidence type="ECO:0000256" key="3">
    <source>
        <dbReference type="ARBA" id="ARBA00004910"/>
    </source>
</evidence>
<keyword evidence="11" id="KW-0511">Multifunctional enzyme</keyword>
<evidence type="ECO:0000256" key="6">
    <source>
        <dbReference type="ARBA" id="ARBA00022619"/>
    </source>
</evidence>
<evidence type="ECO:0000256" key="10">
    <source>
        <dbReference type="ARBA" id="ARBA00023002"/>
    </source>
</evidence>
<accession>A0ABU0A4V5</accession>
<keyword evidence="6 14" id="KW-0686">Riboflavin biosynthesis</keyword>
<dbReference type="InterPro" id="IPR016193">
    <property type="entry name" value="Cytidine_deaminase-like"/>
</dbReference>
<evidence type="ECO:0000256" key="9">
    <source>
        <dbReference type="ARBA" id="ARBA00022857"/>
    </source>
</evidence>
<keyword evidence="17" id="KW-1185">Reference proteome</keyword>
<dbReference type="InterPro" id="IPR016192">
    <property type="entry name" value="APOBEC/CMP_deaminase_Zn-bd"/>
</dbReference>
<keyword evidence="14 16" id="KW-0378">Hydrolase</keyword>
<dbReference type="InterPro" id="IPR002125">
    <property type="entry name" value="CMP_dCMP_dom"/>
</dbReference>
<evidence type="ECO:0000256" key="8">
    <source>
        <dbReference type="ARBA" id="ARBA00022833"/>
    </source>
</evidence>
<dbReference type="InterPro" id="IPR011549">
    <property type="entry name" value="RibD_C"/>
</dbReference>
<evidence type="ECO:0000256" key="14">
    <source>
        <dbReference type="PIRNR" id="PIRNR006769"/>
    </source>
</evidence>
<dbReference type="Gene3D" id="3.40.140.10">
    <property type="entry name" value="Cytidine Deaminase, domain 2"/>
    <property type="match status" value="1"/>
</dbReference>
<dbReference type="SUPFAM" id="SSF53927">
    <property type="entry name" value="Cytidine deaminase-like"/>
    <property type="match status" value="1"/>
</dbReference>
<evidence type="ECO:0000256" key="5">
    <source>
        <dbReference type="ARBA" id="ARBA00007417"/>
    </source>
</evidence>
<name>A0ABU0A4V5_9BACI</name>
<comment type="pathway">
    <text evidence="3 14">Cofactor biosynthesis; riboflavin biosynthesis; 5-amino-6-(D-ribitylamino)uracil from GTP: step 3/4.</text>
</comment>
<evidence type="ECO:0000256" key="2">
    <source>
        <dbReference type="ARBA" id="ARBA00004882"/>
    </source>
</evidence>
<dbReference type="NCBIfam" id="TIGR00227">
    <property type="entry name" value="ribD_Cterm"/>
    <property type="match status" value="1"/>
</dbReference>
<dbReference type="InterPro" id="IPR050765">
    <property type="entry name" value="Riboflavin_Biosynth_HTPR"/>
</dbReference>
<dbReference type="PANTHER" id="PTHR38011:SF7">
    <property type="entry name" value="2,5-DIAMINO-6-RIBOSYLAMINO-4(3H)-PYRIMIDINONE 5'-PHOSPHATE REDUCTASE"/>
    <property type="match status" value="1"/>
</dbReference>
<comment type="catalytic activity">
    <reaction evidence="12 14">
        <text>5-amino-6-(5-phospho-D-ribitylamino)uracil + NADP(+) = 5-amino-6-(5-phospho-D-ribosylamino)uracil + NADPH + H(+)</text>
        <dbReference type="Rhea" id="RHEA:17845"/>
        <dbReference type="ChEBI" id="CHEBI:15378"/>
        <dbReference type="ChEBI" id="CHEBI:57783"/>
        <dbReference type="ChEBI" id="CHEBI:58349"/>
        <dbReference type="ChEBI" id="CHEBI:58421"/>
        <dbReference type="ChEBI" id="CHEBI:58453"/>
        <dbReference type="EC" id="1.1.1.193"/>
    </reaction>
</comment>
<evidence type="ECO:0000256" key="1">
    <source>
        <dbReference type="ARBA" id="ARBA00002151"/>
    </source>
</evidence>
<sequence length="361" mass="38919">MDNKYMQMAIELAKTAKGQTTPNPLVGAVIVKNNQLIGFGAHLKAGEPHAERHALAMAGKKAEGATMYVTLEPCSHHGRTPPCADAVIEAGLKKVFVATTDPNPKVAGKGIEKLKMAGIEVVEGLMKAEADDLNKVFYHFIQTKKPFVTLKSATSLDGKIATSTGESQWITSEESRMDAHRLRHEHDAILVGVNTVLEDDPSLTTRIEGGGKHPIRIILDHHLKTPVDAKLLTDNIAPTWIFTTVKADKQKVGQLSSLGAKIITMEEEEISIPSVLSYLGEMEISSLLVEGGGSINDSFLRSGEFQQVVVYLAPMLIGGRDALSSFSGIGITSLQDAPKLSVENIERIGKDIKLVLSRGVN</sequence>
<keyword evidence="9 14" id="KW-0521">NADP</keyword>
<evidence type="ECO:0000256" key="12">
    <source>
        <dbReference type="ARBA" id="ARBA00049861"/>
    </source>
</evidence>
<evidence type="ECO:0000313" key="17">
    <source>
        <dbReference type="Proteomes" id="UP001230005"/>
    </source>
</evidence>
<dbReference type="EMBL" id="JAUSUG010000032">
    <property type="protein sequence ID" value="MDQ0257708.1"/>
    <property type="molecule type" value="Genomic_DNA"/>
</dbReference>
<comment type="catalytic activity">
    <reaction evidence="13 14">
        <text>2,5-diamino-6-hydroxy-4-(5-phosphoribosylamino)-pyrimidine + H2O + H(+) = 5-amino-6-(5-phospho-D-ribosylamino)uracil + NH4(+)</text>
        <dbReference type="Rhea" id="RHEA:21868"/>
        <dbReference type="ChEBI" id="CHEBI:15377"/>
        <dbReference type="ChEBI" id="CHEBI:15378"/>
        <dbReference type="ChEBI" id="CHEBI:28938"/>
        <dbReference type="ChEBI" id="CHEBI:58453"/>
        <dbReference type="ChEBI" id="CHEBI:58614"/>
        <dbReference type="EC" id="3.5.4.26"/>
    </reaction>
</comment>
<proteinExistence type="inferred from homology"/>
<keyword evidence="8 14" id="KW-0862">Zinc</keyword>
<comment type="function">
    <text evidence="1 14">Converts 2,5-diamino-6-(ribosylamino)-4(3h)-pyrimidinone 5'-phosphate into 5-amino-6-(ribosylamino)-2,4(1h,3h)-pyrimidinedione 5'-phosphate.</text>
</comment>
<evidence type="ECO:0000256" key="4">
    <source>
        <dbReference type="ARBA" id="ARBA00005259"/>
    </source>
</evidence>
<dbReference type="GO" id="GO:0008835">
    <property type="term" value="F:diaminohydroxyphosphoribosylaminopyrimidine deaminase activity"/>
    <property type="evidence" value="ECO:0007669"/>
    <property type="project" value="UniProtKB-EC"/>
</dbReference>
<comment type="cofactor">
    <cofactor evidence="14">
        <name>Zn(2+)</name>
        <dbReference type="ChEBI" id="CHEBI:29105"/>
    </cofactor>
    <text evidence="14">Binds 1 zinc ion.</text>
</comment>
<gene>
    <name evidence="16" type="ORF">J2S74_005170</name>
</gene>
<evidence type="ECO:0000256" key="13">
    <source>
        <dbReference type="ARBA" id="ARBA00049886"/>
    </source>
</evidence>
<dbReference type="RefSeq" id="WP_307331858.1">
    <property type="nucleotide sequence ID" value="NZ_JAUSUG010000032.1"/>
</dbReference>
<dbReference type="NCBIfam" id="TIGR00326">
    <property type="entry name" value="eubact_ribD"/>
    <property type="match status" value="1"/>
</dbReference>
<dbReference type="PIRSF" id="PIRSF006769">
    <property type="entry name" value="RibD"/>
    <property type="match status" value="1"/>
</dbReference>
<evidence type="ECO:0000256" key="11">
    <source>
        <dbReference type="ARBA" id="ARBA00023268"/>
    </source>
</evidence>
<dbReference type="Pfam" id="PF00383">
    <property type="entry name" value="dCMP_cyt_deam_1"/>
    <property type="match status" value="1"/>
</dbReference>
<organism evidence="16 17">
    <name type="scientific">Evansella vedderi</name>
    <dbReference type="NCBI Taxonomy" id="38282"/>
    <lineage>
        <taxon>Bacteria</taxon>
        <taxon>Bacillati</taxon>
        <taxon>Bacillota</taxon>
        <taxon>Bacilli</taxon>
        <taxon>Bacillales</taxon>
        <taxon>Bacillaceae</taxon>
        <taxon>Evansella</taxon>
    </lineage>
</organism>
<comment type="similarity">
    <text evidence="4 14">In the N-terminal section; belongs to the cytidine and deoxycytidylate deaminase family.</text>
</comment>
<dbReference type="PROSITE" id="PS51747">
    <property type="entry name" value="CYT_DCMP_DEAMINASES_2"/>
    <property type="match status" value="1"/>
</dbReference>
<comment type="pathway">
    <text evidence="2 14">Cofactor biosynthesis; riboflavin biosynthesis; 5-amino-6-(D-ribitylamino)uracil from GTP: step 2/4.</text>
</comment>
<dbReference type="GO" id="GO:0008703">
    <property type="term" value="F:5-amino-6-(5-phosphoribosylamino)uracil reductase activity"/>
    <property type="evidence" value="ECO:0007669"/>
    <property type="project" value="UniProtKB-EC"/>
</dbReference>
<dbReference type="SUPFAM" id="SSF53597">
    <property type="entry name" value="Dihydrofolate reductase-like"/>
    <property type="match status" value="1"/>
</dbReference>
<dbReference type="InterPro" id="IPR002734">
    <property type="entry name" value="RibDG_C"/>
</dbReference>
<dbReference type="EC" id="1.1.1.193" evidence="14"/>
<comment type="similarity">
    <text evidence="5 14">In the C-terminal section; belongs to the HTP reductase family.</text>
</comment>
<evidence type="ECO:0000256" key="7">
    <source>
        <dbReference type="ARBA" id="ARBA00022723"/>
    </source>
</evidence>
<protein>
    <recommendedName>
        <fullName evidence="14">Riboflavin biosynthesis protein RibD</fullName>
    </recommendedName>
    <domain>
        <recommendedName>
            <fullName evidence="14">Diaminohydroxyphosphoribosylaminopyrimidine deaminase</fullName>
            <shortName evidence="14">DRAP deaminase</shortName>
            <ecNumber evidence="14">3.5.4.26</ecNumber>
        </recommendedName>
        <alternativeName>
            <fullName evidence="14">Riboflavin-specific deaminase</fullName>
        </alternativeName>
    </domain>
    <domain>
        <recommendedName>
            <fullName evidence="14">5-amino-6-(5-phosphoribosylamino)uracil reductase</fullName>
            <ecNumber evidence="14">1.1.1.193</ecNumber>
        </recommendedName>
        <alternativeName>
            <fullName evidence="14">HTP reductase</fullName>
        </alternativeName>
    </domain>
</protein>
<dbReference type="PROSITE" id="PS00903">
    <property type="entry name" value="CYT_DCMP_DEAMINASES_1"/>
    <property type="match status" value="1"/>
</dbReference>
<reference evidence="16 17" key="1">
    <citation type="submission" date="2023-07" db="EMBL/GenBank/DDBJ databases">
        <title>Genomic Encyclopedia of Type Strains, Phase IV (KMG-IV): sequencing the most valuable type-strain genomes for metagenomic binning, comparative biology and taxonomic classification.</title>
        <authorList>
            <person name="Goeker M."/>
        </authorList>
    </citation>
    <scope>NUCLEOTIDE SEQUENCE [LARGE SCALE GENOMIC DNA]</scope>
    <source>
        <strain evidence="16 17">DSM 9768</strain>
    </source>
</reference>
<evidence type="ECO:0000259" key="15">
    <source>
        <dbReference type="PROSITE" id="PS51747"/>
    </source>
</evidence>
<keyword evidence="10 14" id="KW-0560">Oxidoreductase</keyword>
<dbReference type="InterPro" id="IPR024072">
    <property type="entry name" value="DHFR-like_dom_sf"/>
</dbReference>
<dbReference type="Proteomes" id="UP001230005">
    <property type="component" value="Unassembled WGS sequence"/>
</dbReference>
<dbReference type="CDD" id="cd01284">
    <property type="entry name" value="Riboflavin_deaminase-reductase"/>
    <property type="match status" value="1"/>
</dbReference>